<feature type="compositionally biased region" description="Basic residues" evidence="1">
    <location>
        <begin position="80"/>
        <end position="94"/>
    </location>
</feature>
<feature type="compositionally biased region" description="Basic and acidic residues" evidence="1">
    <location>
        <begin position="95"/>
        <end position="106"/>
    </location>
</feature>
<reference evidence="2" key="1">
    <citation type="submission" date="2023-03" db="UniProtKB">
        <authorList>
            <consortium name="EnsemblPlants"/>
        </authorList>
    </citation>
    <scope>IDENTIFICATION</scope>
</reference>
<accession>A0A9I9ECS6</accession>
<name>A0A9I9ECS6_CUCME</name>
<evidence type="ECO:0000313" key="2">
    <source>
        <dbReference type="EnsemblPlants" id="MELO3C032012.2.1"/>
    </source>
</evidence>
<dbReference type="EnsemblPlants" id="MELO3C032012.2.1">
    <property type="protein sequence ID" value="MELO3C032012.2.1"/>
    <property type="gene ID" value="MELO3C032012.2"/>
</dbReference>
<feature type="compositionally biased region" description="Acidic residues" evidence="1">
    <location>
        <begin position="31"/>
        <end position="47"/>
    </location>
</feature>
<organism evidence="2">
    <name type="scientific">Cucumis melo</name>
    <name type="common">Muskmelon</name>
    <dbReference type="NCBI Taxonomy" id="3656"/>
    <lineage>
        <taxon>Eukaryota</taxon>
        <taxon>Viridiplantae</taxon>
        <taxon>Streptophyta</taxon>
        <taxon>Embryophyta</taxon>
        <taxon>Tracheophyta</taxon>
        <taxon>Spermatophyta</taxon>
        <taxon>Magnoliopsida</taxon>
        <taxon>eudicotyledons</taxon>
        <taxon>Gunneridae</taxon>
        <taxon>Pentapetalae</taxon>
        <taxon>rosids</taxon>
        <taxon>fabids</taxon>
        <taxon>Cucurbitales</taxon>
        <taxon>Cucurbitaceae</taxon>
        <taxon>Benincaseae</taxon>
        <taxon>Cucumis</taxon>
    </lineage>
</organism>
<proteinExistence type="predicted"/>
<sequence length="292" mass="33511">MDELCIVKFIVNLTNEDTESESEKEDKVHEDEEVEEDEQAEDQEDEEKQYKEKRDEEEEGETTVGEDSNSSTSEIPPDTKKRKKTGEKGKKVKAIKKEEKATEDRRRKGKAPMNPKKSEKLTYIYHAMNLNEERGRSQPLLWSKTSSLPENHEQEQPLSRPTMLRTKNGVVGLGYAKRRDGSQSFSTAGTDDDRIKIAKLYFLESFLIPKQEFLSVDWDHIIMVDDDKVFDGYSWDRVAFELLVDFMNTAICSKGQMGISIGGVYFSHSCLGLRGNPNIKYSAQLLCNKDFQ</sequence>
<protein>
    <recommendedName>
        <fullName evidence="3">Protein Ycf2-like</fullName>
    </recommendedName>
</protein>
<dbReference type="AlphaFoldDB" id="A0A9I9ECS6"/>
<evidence type="ECO:0008006" key="3">
    <source>
        <dbReference type="Google" id="ProtNLM"/>
    </source>
</evidence>
<dbReference type="Gramene" id="MELO3C032012.2.1">
    <property type="protein sequence ID" value="MELO3C032012.2.1"/>
    <property type="gene ID" value="MELO3C032012.2"/>
</dbReference>
<feature type="region of interest" description="Disordered" evidence="1">
    <location>
        <begin position="10"/>
        <end position="119"/>
    </location>
</feature>
<evidence type="ECO:0000256" key="1">
    <source>
        <dbReference type="SAM" id="MobiDB-lite"/>
    </source>
</evidence>